<dbReference type="VEuPathDB" id="FungiDB:DIURU_001858"/>
<keyword evidence="2" id="KW-1185">Reference proteome</keyword>
<evidence type="ECO:0000313" key="1">
    <source>
        <dbReference type="EMBL" id="KAA8904782.1"/>
    </source>
</evidence>
<protein>
    <submittedName>
        <fullName evidence="1">Uncharacterized protein</fullName>
    </submittedName>
</protein>
<dbReference type="RefSeq" id="XP_034013392.1">
    <property type="nucleotide sequence ID" value="XM_034154447.1"/>
</dbReference>
<comment type="caution">
    <text evidence="1">The sequence shown here is derived from an EMBL/GenBank/DDBJ whole genome shotgun (WGS) entry which is preliminary data.</text>
</comment>
<sequence>MILLKWFAGPNRYFQGKMGAKRPAGAVGIKRSKARATQLGQTARDAETTRLVAKVDELRWELAYLRARVVILEEETAALKDAKVIAELYGLLNH</sequence>
<gene>
    <name evidence="1" type="ORF">DIURU_001858</name>
</gene>
<accession>A0A642UT98</accession>
<dbReference type="AlphaFoldDB" id="A0A642UT98"/>
<evidence type="ECO:0000313" key="2">
    <source>
        <dbReference type="Proteomes" id="UP000449547"/>
    </source>
</evidence>
<dbReference type="EMBL" id="SWFT01000053">
    <property type="protein sequence ID" value="KAA8904782.1"/>
    <property type="molecule type" value="Genomic_DNA"/>
</dbReference>
<reference evidence="1 2" key="1">
    <citation type="submission" date="2019-07" db="EMBL/GenBank/DDBJ databases">
        <title>Genome assembly of two rare yeast pathogens: Diutina rugosa and Trichomonascus ciferrii.</title>
        <authorList>
            <person name="Mixao V."/>
            <person name="Saus E."/>
            <person name="Hansen A."/>
            <person name="Lass-Flor C."/>
            <person name="Gabaldon T."/>
        </authorList>
    </citation>
    <scope>NUCLEOTIDE SEQUENCE [LARGE SCALE GENOMIC DNA]</scope>
    <source>
        <strain evidence="1 2">CBS 613</strain>
    </source>
</reference>
<name>A0A642UT98_DIURU</name>
<proteinExistence type="predicted"/>
<dbReference type="GeneID" id="54780511"/>
<organism evidence="1 2">
    <name type="scientific">Diutina rugosa</name>
    <name type="common">Yeast</name>
    <name type="synonym">Candida rugosa</name>
    <dbReference type="NCBI Taxonomy" id="5481"/>
    <lineage>
        <taxon>Eukaryota</taxon>
        <taxon>Fungi</taxon>
        <taxon>Dikarya</taxon>
        <taxon>Ascomycota</taxon>
        <taxon>Saccharomycotina</taxon>
        <taxon>Pichiomycetes</taxon>
        <taxon>Debaryomycetaceae</taxon>
        <taxon>Diutina</taxon>
    </lineage>
</organism>
<dbReference type="Proteomes" id="UP000449547">
    <property type="component" value="Unassembled WGS sequence"/>
</dbReference>